<proteinExistence type="predicted"/>
<gene>
    <name evidence="1" type="ORF">J2W91_003560</name>
</gene>
<dbReference type="EMBL" id="JAVDTR010000009">
    <property type="protein sequence ID" value="MDR6725074.1"/>
    <property type="molecule type" value="Genomic_DNA"/>
</dbReference>
<evidence type="ECO:0000313" key="1">
    <source>
        <dbReference type="EMBL" id="MDR6725074.1"/>
    </source>
</evidence>
<sequence>MNYNEKDIRGKFKESGYAAYFPCSRCHEDHDQWYEGLTNFDNCPDLFSGCEWISIGNRFINFINNEESTNYKLSLCPDKEKKGNKINSKKPDLLFSNSISKRFVVEVKELHELVPQKNQDAKSFSELARNIGVAILLDKPRLKALPYGLSMDVNVRWGKNEKQKYTAEVLGNMKRILNNGFANSPEESEFFEVGGINFCFMILDEESAIENNVSDGEVKIIGPISFGTTRDLKPSRERIQQYLDKVFKSCEKKFKFYIDSDYRRALLIVDESNYISQMVYSELSKVKMSYDQSFEIWFASQVYEEIDEYENEEFYGSYDFKKVIL</sequence>
<name>A0AAP5LS20_PAEAM</name>
<dbReference type="AlphaFoldDB" id="A0AAP5LS20"/>
<reference evidence="1" key="1">
    <citation type="submission" date="2023-07" db="EMBL/GenBank/DDBJ databases">
        <title>Sorghum-associated microbial communities from plants grown in Nebraska, USA.</title>
        <authorList>
            <person name="Schachtman D."/>
        </authorList>
    </citation>
    <scope>NUCLEOTIDE SEQUENCE</scope>
    <source>
        <strain evidence="1">BE80</strain>
    </source>
</reference>
<organism evidence="1 2">
    <name type="scientific">Paenibacillus amylolyticus</name>
    <dbReference type="NCBI Taxonomy" id="1451"/>
    <lineage>
        <taxon>Bacteria</taxon>
        <taxon>Bacillati</taxon>
        <taxon>Bacillota</taxon>
        <taxon>Bacilli</taxon>
        <taxon>Bacillales</taxon>
        <taxon>Paenibacillaceae</taxon>
        <taxon>Paenibacillus</taxon>
    </lineage>
</organism>
<dbReference type="Proteomes" id="UP001254832">
    <property type="component" value="Unassembled WGS sequence"/>
</dbReference>
<protein>
    <submittedName>
        <fullName evidence="1">Uncharacterized metal-binding protein YceD (DUF177 family)</fullName>
    </submittedName>
</protein>
<accession>A0AAP5LS20</accession>
<dbReference type="RefSeq" id="WP_310141932.1">
    <property type="nucleotide sequence ID" value="NZ_JAVDTR010000009.1"/>
</dbReference>
<evidence type="ECO:0000313" key="2">
    <source>
        <dbReference type="Proteomes" id="UP001254832"/>
    </source>
</evidence>
<comment type="caution">
    <text evidence="1">The sequence shown here is derived from an EMBL/GenBank/DDBJ whole genome shotgun (WGS) entry which is preliminary data.</text>
</comment>